<feature type="domain" description="Clathrin/coatomer adaptor adaptin-like N-terminal" evidence="12">
    <location>
        <begin position="21"/>
        <end position="522"/>
    </location>
</feature>
<comment type="subcellular location">
    <subcellularLocation>
        <location evidence="10">Cytoplasm</location>
    </subcellularLocation>
    <subcellularLocation>
        <location evidence="1 10">Golgi apparatus membrane</location>
        <topology evidence="1 10">Peripheral membrane protein</topology>
        <orientation evidence="1 10">Cytoplasmic side</orientation>
    </subcellularLocation>
    <subcellularLocation>
        <location evidence="10">Cytoplasmic vesicle</location>
        <location evidence="10">COPI-coated vesicle membrane</location>
        <topology evidence="10">Peripheral membrane protein</topology>
        <orientation evidence="10">Cytoplasmic side</orientation>
    </subcellularLocation>
</comment>
<keyword evidence="6 10" id="KW-0653">Protein transport</keyword>
<dbReference type="Pfam" id="PF07718">
    <property type="entry name" value="Coatamer_beta_C"/>
    <property type="match status" value="1"/>
</dbReference>
<dbReference type="InterPro" id="IPR011710">
    <property type="entry name" value="Coatomer_bsu_C"/>
</dbReference>
<dbReference type="InterPro" id="IPR002553">
    <property type="entry name" value="Clathrin/coatomer_adapt-like_N"/>
</dbReference>
<comment type="caution">
    <text evidence="15">The sequence shown here is derived from an EMBL/GenBank/DDBJ whole genome shotgun (WGS) entry which is preliminary data.</text>
</comment>
<evidence type="ECO:0000256" key="1">
    <source>
        <dbReference type="ARBA" id="ARBA00004255"/>
    </source>
</evidence>
<evidence type="ECO:0000313" key="15">
    <source>
        <dbReference type="EMBL" id="KAJ5072027.1"/>
    </source>
</evidence>
<proteinExistence type="predicted"/>
<dbReference type="PANTHER" id="PTHR10635:SF0">
    <property type="entry name" value="COATOMER SUBUNIT BETA"/>
    <property type="match status" value="1"/>
</dbReference>
<name>A0A9Q0R9E4_ANAIG</name>
<dbReference type="Proteomes" id="UP001149090">
    <property type="component" value="Unassembled WGS sequence"/>
</dbReference>
<feature type="region of interest" description="Disordered" evidence="11">
    <location>
        <begin position="496"/>
        <end position="570"/>
    </location>
</feature>
<reference evidence="15" key="1">
    <citation type="submission" date="2022-10" db="EMBL/GenBank/DDBJ databases">
        <title>Novel sulphate-reducing endosymbionts in the free-living metamonad Anaeramoeba.</title>
        <authorList>
            <person name="Jerlstrom-Hultqvist J."/>
            <person name="Cepicka I."/>
            <person name="Gallot-Lavallee L."/>
            <person name="Salas-Leiva D."/>
            <person name="Curtis B.A."/>
            <person name="Zahonova K."/>
            <person name="Pipaliya S."/>
            <person name="Dacks J."/>
            <person name="Roger A.J."/>
        </authorList>
    </citation>
    <scope>NUCLEOTIDE SEQUENCE</scope>
    <source>
        <strain evidence="15">BMAN</strain>
    </source>
</reference>
<feature type="domain" description="Coatomer beta subunit appendage platform" evidence="14">
    <location>
        <begin position="878"/>
        <end position="1003"/>
    </location>
</feature>
<evidence type="ECO:0000259" key="13">
    <source>
        <dbReference type="Pfam" id="PF07718"/>
    </source>
</evidence>
<dbReference type="InterPro" id="IPR011989">
    <property type="entry name" value="ARM-like"/>
</dbReference>
<keyword evidence="16" id="KW-1185">Reference proteome</keyword>
<dbReference type="InterPro" id="IPR016460">
    <property type="entry name" value="COPB1"/>
</dbReference>
<dbReference type="InterPro" id="IPR016024">
    <property type="entry name" value="ARM-type_fold"/>
</dbReference>
<dbReference type="Gene3D" id="1.25.10.10">
    <property type="entry name" value="Leucine-rich Repeat Variant"/>
    <property type="match status" value="1"/>
</dbReference>
<comment type="subunit">
    <text evidence="10">Oligomeric complex that consists of at least the alpha, beta, beta', gamma, delta, epsilon and zeta subunits.</text>
</comment>
<dbReference type="PIRSF" id="PIRSF005727">
    <property type="entry name" value="Coatomer_beta_subunit"/>
    <property type="match status" value="1"/>
</dbReference>
<evidence type="ECO:0000256" key="6">
    <source>
        <dbReference type="ARBA" id="ARBA00022927"/>
    </source>
</evidence>
<keyword evidence="9 10" id="KW-0968">Cytoplasmic vesicle</keyword>
<keyword evidence="8 10" id="KW-0472">Membrane</keyword>
<dbReference type="GO" id="GO:0006891">
    <property type="term" value="P:intra-Golgi vesicle-mediated transport"/>
    <property type="evidence" value="ECO:0007669"/>
    <property type="project" value="TreeGrafter"/>
</dbReference>
<dbReference type="EMBL" id="JAPDFW010000083">
    <property type="protein sequence ID" value="KAJ5072027.1"/>
    <property type="molecule type" value="Genomic_DNA"/>
</dbReference>
<protein>
    <recommendedName>
        <fullName evidence="10">Coatomer subunit beta</fullName>
    </recommendedName>
    <alternativeName>
        <fullName evidence="10">Beta-coat protein</fullName>
    </alternativeName>
</protein>
<evidence type="ECO:0000259" key="14">
    <source>
        <dbReference type="Pfam" id="PF14806"/>
    </source>
</evidence>
<accession>A0A9Q0R9E4</accession>
<dbReference type="Pfam" id="PF01602">
    <property type="entry name" value="Adaptin_N"/>
    <property type="match status" value="1"/>
</dbReference>
<evidence type="ECO:0000256" key="3">
    <source>
        <dbReference type="ARBA" id="ARBA00022490"/>
    </source>
</evidence>
<dbReference type="GO" id="GO:0006886">
    <property type="term" value="P:intracellular protein transport"/>
    <property type="evidence" value="ECO:0007669"/>
    <property type="project" value="InterPro"/>
</dbReference>
<keyword evidence="7 10" id="KW-0333">Golgi apparatus</keyword>
<dbReference type="GO" id="GO:0005198">
    <property type="term" value="F:structural molecule activity"/>
    <property type="evidence" value="ECO:0007669"/>
    <property type="project" value="InterPro"/>
</dbReference>
<dbReference type="AlphaFoldDB" id="A0A9Q0R9E4"/>
<evidence type="ECO:0000259" key="12">
    <source>
        <dbReference type="Pfam" id="PF01602"/>
    </source>
</evidence>
<evidence type="ECO:0000256" key="10">
    <source>
        <dbReference type="PIRNR" id="PIRNR005727"/>
    </source>
</evidence>
<keyword evidence="4" id="KW-0677">Repeat</keyword>
<evidence type="ECO:0000256" key="9">
    <source>
        <dbReference type="ARBA" id="ARBA00023329"/>
    </source>
</evidence>
<dbReference type="GO" id="GO:0030126">
    <property type="term" value="C:COPI vesicle coat"/>
    <property type="evidence" value="ECO:0007669"/>
    <property type="project" value="InterPro"/>
</dbReference>
<evidence type="ECO:0000256" key="7">
    <source>
        <dbReference type="ARBA" id="ARBA00023034"/>
    </source>
</evidence>
<dbReference type="InterPro" id="IPR029446">
    <property type="entry name" value="COPB1_appendage_platform_dom"/>
</dbReference>
<evidence type="ECO:0000313" key="16">
    <source>
        <dbReference type="Proteomes" id="UP001149090"/>
    </source>
</evidence>
<dbReference type="GO" id="GO:0006888">
    <property type="term" value="P:endoplasmic reticulum to Golgi vesicle-mediated transport"/>
    <property type="evidence" value="ECO:0007669"/>
    <property type="project" value="TreeGrafter"/>
</dbReference>
<keyword evidence="2 10" id="KW-0813">Transport</keyword>
<dbReference type="GO" id="GO:0000139">
    <property type="term" value="C:Golgi membrane"/>
    <property type="evidence" value="ECO:0007669"/>
    <property type="project" value="UniProtKB-SubCell"/>
</dbReference>
<dbReference type="SUPFAM" id="SSF48371">
    <property type="entry name" value="ARM repeat"/>
    <property type="match status" value="1"/>
</dbReference>
<comment type="function">
    <text evidence="10">The coatomer is a cytosolic protein complex that binds to dilysine motifs and reversibly associates with Golgi non-clathrin-coated vesicles, which further mediate biosynthetic protein transport from the ER, via the Golgi up to the trans Golgi network. Coatomer complex is required for budding from Golgi membranes, and is essential for the retrograde Golgi-to-ER transport of dilysine-tagged proteins.</text>
</comment>
<evidence type="ECO:0000256" key="4">
    <source>
        <dbReference type="ARBA" id="ARBA00022737"/>
    </source>
</evidence>
<dbReference type="PANTHER" id="PTHR10635">
    <property type="entry name" value="COATOMER SUBUNIT BETA"/>
    <property type="match status" value="1"/>
</dbReference>
<evidence type="ECO:0000256" key="8">
    <source>
        <dbReference type="ARBA" id="ARBA00023136"/>
    </source>
</evidence>
<evidence type="ECO:0000256" key="2">
    <source>
        <dbReference type="ARBA" id="ARBA00022448"/>
    </source>
</evidence>
<keyword evidence="3 10" id="KW-0963">Cytoplasm</keyword>
<dbReference type="Pfam" id="PF14806">
    <property type="entry name" value="Coatomer_b_Cpla"/>
    <property type="match status" value="1"/>
</dbReference>
<feature type="compositionally biased region" description="Basic and acidic residues" evidence="11">
    <location>
        <begin position="496"/>
        <end position="530"/>
    </location>
</feature>
<dbReference type="OMA" id="CTCAQER"/>
<organism evidence="15 16">
    <name type="scientific">Anaeramoeba ignava</name>
    <name type="common">Anaerobic marine amoeba</name>
    <dbReference type="NCBI Taxonomy" id="1746090"/>
    <lineage>
        <taxon>Eukaryota</taxon>
        <taxon>Metamonada</taxon>
        <taxon>Anaeramoebidae</taxon>
        <taxon>Anaeramoeba</taxon>
    </lineage>
</organism>
<gene>
    <name evidence="15" type="ORF">M0811_09671</name>
</gene>
<feature type="domain" description="Coatomer beta subunit C-terminal" evidence="13">
    <location>
        <begin position="723"/>
        <end position="870"/>
    </location>
</feature>
<keyword evidence="5 10" id="KW-0931">ER-Golgi transport</keyword>
<sequence length="1006" mass="114691">MNKSICPLVFYSEIKSSPQIQLLQTKLQEKDDKPKIKAMKQILMLMLNGEVMPKNMLMMIFQYVSPSKNHELKKLFLLYLELIEKKGPDNKLRSEMYLICNYLRNDINHPNEFIRGSTLRFLCKIHEPEIVEPLISSIRDDLTYSVPYVRKNAVLLVAFIYKNHPQLIPDAPEVIENFLKNESDPSCQKNAFIMLYEIEQNRAMNYLLTMAKNLINFDESMQLVSLELMIKICENNPKARTKFLKSILSLLESKSNSVKFEASKSLILLSNSQVAIRAATQALCKILAEEKDNNIRIIVLSHLNKLRINYSHIVSDFLLDILSVLSSSSFEIKSEIIFLAEDLVDTKNIEGVILLLKKEIGKTGEIEHEKTETTNYLRLLVGLTHKFVLKFPQVSDKILDILIDLILRTPKDSSQDQEDESSILIRDIMETRKDIREQILQRLFAVASSVGSSFALRTILWIFGEYCENSQLIRQAFEIIKNPINDLKAILDQKVEEQKSKEESKKKKKEKSSQKNENVENLEVKKEKKQSNKTSKNRRQTKQTSQEKKAIMTKTTSSNTQIRKDGTYGTVGVSSPKKTAISINSTISTVSNTNKITNFIMEGNSYLLSTISSSITKMTLKLIKIQGESNKTTKDFVVDSMLLLVFLLKIGKSNLVKHQIDPDSEQKIFLNIKILGDPKNEITKILLEDCRNSLSKMIKAQQEGDGDHLNDAMSEKFNIESQPDDLIVFNIFQKNRISEKLHFENQDQSLKSVLDFQNDEKPEGSDISDVLLKEGKFNKVFPLTGFSDPIFVEAILNINLYDLMIDFYIKNLTESTFQNMTLELYGLGGLELIDKQQSFTLGPLSSTHITVMAKVSSTENRGIAGTISYDISGTYSAEKNCIVLNEIKISGLDYLIPTSVSLFNFRKMWVEFQWENKILISTSITDLEEYLDFITKKTNMKIVDELITDYKETGFVSKNLYAKTIFGEDVVANASFEKNSDGKITGYVRIRSHSQGLAICVGTLLN</sequence>
<dbReference type="OrthoDB" id="10261439at2759"/>
<evidence type="ECO:0000256" key="5">
    <source>
        <dbReference type="ARBA" id="ARBA00022892"/>
    </source>
</evidence>
<evidence type="ECO:0000256" key="11">
    <source>
        <dbReference type="SAM" id="MobiDB-lite"/>
    </source>
</evidence>